<dbReference type="EMBL" id="VSSQ01043844">
    <property type="protein sequence ID" value="MPM97584.1"/>
    <property type="molecule type" value="Genomic_DNA"/>
</dbReference>
<name>A0A645E6Y3_9ZZZZ</name>
<dbReference type="AlphaFoldDB" id="A0A645E6Y3"/>
<accession>A0A645E6Y3</accession>
<comment type="caution">
    <text evidence="2">The sequence shown here is derived from an EMBL/GenBank/DDBJ whole genome shotgun (WGS) entry which is preliminary data.</text>
</comment>
<protein>
    <submittedName>
        <fullName evidence="2">Uncharacterized protein</fullName>
    </submittedName>
</protein>
<feature type="compositionally biased region" description="Polar residues" evidence="1">
    <location>
        <begin position="57"/>
        <end position="66"/>
    </location>
</feature>
<gene>
    <name evidence="2" type="ORF">SDC9_144759</name>
</gene>
<reference evidence="2" key="1">
    <citation type="submission" date="2019-08" db="EMBL/GenBank/DDBJ databases">
        <authorList>
            <person name="Kucharzyk K."/>
            <person name="Murdoch R.W."/>
            <person name="Higgins S."/>
            <person name="Loffler F."/>
        </authorList>
    </citation>
    <scope>NUCLEOTIDE SEQUENCE</scope>
</reference>
<organism evidence="2">
    <name type="scientific">bioreactor metagenome</name>
    <dbReference type="NCBI Taxonomy" id="1076179"/>
    <lineage>
        <taxon>unclassified sequences</taxon>
        <taxon>metagenomes</taxon>
        <taxon>ecological metagenomes</taxon>
    </lineage>
</organism>
<sequence length="90" mass="10541">MFIALARTAQTMGKDHHRARLGQFPVQINPHRHRAVTFGVMPIQIDRGHFRHRGKSNHQSQQQQEGSGKFFHRPIPRLYFMFHYNLAPAV</sequence>
<evidence type="ECO:0000256" key="1">
    <source>
        <dbReference type="SAM" id="MobiDB-lite"/>
    </source>
</evidence>
<proteinExistence type="predicted"/>
<feature type="region of interest" description="Disordered" evidence="1">
    <location>
        <begin position="50"/>
        <end position="69"/>
    </location>
</feature>
<evidence type="ECO:0000313" key="2">
    <source>
        <dbReference type="EMBL" id="MPM97584.1"/>
    </source>
</evidence>